<dbReference type="Proteomes" id="UP000765509">
    <property type="component" value="Unassembled WGS sequence"/>
</dbReference>
<evidence type="ECO:0000313" key="2">
    <source>
        <dbReference type="Proteomes" id="UP000765509"/>
    </source>
</evidence>
<proteinExistence type="predicted"/>
<protein>
    <submittedName>
        <fullName evidence="1">Uncharacterized protein</fullName>
    </submittedName>
</protein>
<sequence length="101" mass="12040">MSEDRAMERSNTCAWWLSWRKYFIYYFHSCDRWQKSNKPTGKTFSLMIHIQEPSTPLEVVHMDWVAALPPGGYQSFNACLVIFGRYSKTPIFDLEQRHIPY</sequence>
<gene>
    <name evidence="1" type="ORF">O181_079319</name>
</gene>
<comment type="caution">
    <text evidence="1">The sequence shown here is derived from an EMBL/GenBank/DDBJ whole genome shotgun (WGS) entry which is preliminary data.</text>
</comment>
<reference evidence="1" key="1">
    <citation type="submission" date="2021-03" db="EMBL/GenBank/DDBJ databases">
        <title>Draft genome sequence of rust myrtle Austropuccinia psidii MF-1, a brazilian biotype.</title>
        <authorList>
            <person name="Quecine M.C."/>
            <person name="Pachon D.M.R."/>
            <person name="Bonatelli M.L."/>
            <person name="Correr F.H."/>
            <person name="Franceschini L.M."/>
            <person name="Leite T.F."/>
            <person name="Margarido G.R.A."/>
            <person name="Almeida C.A."/>
            <person name="Ferrarezi J.A."/>
            <person name="Labate C.A."/>
        </authorList>
    </citation>
    <scope>NUCLEOTIDE SEQUENCE</scope>
    <source>
        <strain evidence="1">MF-1</strain>
    </source>
</reference>
<accession>A0A9Q3II46</accession>
<name>A0A9Q3II46_9BASI</name>
<dbReference type="OrthoDB" id="2273864at2759"/>
<keyword evidence="2" id="KW-1185">Reference proteome</keyword>
<organism evidence="1 2">
    <name type="scientific">Austropuccinia psidii MF-1</name>
    <dbReference type="NCBI Taxonomy" id="1389203"/>
    <lineage>
        <taxon>Eukaryota</taxon>
        <taxon>Fungi</taxon>
        <taxon>Dikarya</taxon>
        <taxon>Basidiomycota</taxon>
        <taxon>Pucciniomycotina</taxon>
        <taxon>Pucciniomycetes</taxon>
        <taxon>Pucciniales</taxon>
        <taxon>Sphaerophragmiaceae</taxon>
        <taxon>Austropuccinia</taxon>
    </lineage>
</organism>
<dbReference type="AlphaFoldDB" id="A0A9Q3II46"/>
<dbReference type="EMBL" id="AVOT02044234">
    <property type="protein sequence ID" value="MBW0539604.1"/>
    <property type="molecule type" value="Genomic_DNA"/>
</dbReference>
<evidence type="ECO:0000313" key="1">
    <source>
        <dbReference type="EMBL" id="MBW0539604.1"/>
    </source>
</evidence>